<dbReference type="Proteomes" id="UP001373496">
    <property type="component" value="Unassembled WGS sequence"/>
</dbReference>
<dbReference type="CDD" id="cd05829">
    <property type="entry name" value="Sortase_F"/>
    <property type="match status" value="1"/>
</dbReference>
<name>A0ABU8ECE7_9ACTN</name>
<dbReference type="Gene3D" id="2.40.260.10">
    <property type="entry name" value="Sortase"/>
    <property type="match status" value="1"/>
</dbReference>
<dbReference type="InterPro" id="IPR023365">
    <property type="entry name" value="Sortase_dom-sf"/>
</dbReference>
<dbReference type="EMBL" id="JBAPLV010000044">
    <property type="protein sequence ID" value="MEI4281283.1"/>
    <property type="molecule type" value="Genomic_DNA"/>
</dbReference>
<protein>
    <submittedName>
        <fullName evidence="3">Class F sortase</fullName>
    </submittedName>
</protein>
<keyword evidence="4" id="KW-1185">Reference proteome</keyword>
<dbReference type="InterPro" id="IPR042001">
    <property type="entry name" value="Sortase_F"/>
</dbReference>
<evidence type="ECO:0000313" key="4">
    <source>
        <dbReference type="Proteomes" id="UP001373496"/>
    </source>
</evidence>
<evidence type="ECO:0000256" key="2">
    <source>
        <dbReference type="SAM" id="MobiDB-lite"/>
    </source>
</evidence>
<keyword evidence="1" id="KW-0378">Hydrolase</keyword>
<dbReference type="SUPFAM" id="SSF63817">
    <property type="entry name" value="Sortase"/>
    <property type="match status" value="1"/>
</dbReference>
<reference evidence="3 4" key="1">
    <citation type="submission" date="2024-03" db="EMBL/GenBank/DDBJ databases">
        <title>Draft genome sequence of Klenkia terrae.</title>
        <authorList>
            <person name="Duangmal K."/>
            <person name="Chantavorakit T."/>
        </authorList>
    </citation>
    <scope>NUCLEOTIDE SEQUENCE [LARGE SCALE GENOMIC DNA]</scope>
    <source>
        <strain evidence="3 4">JCM 17786</strain>
    </source>
</reference>
<dbReference type="Pfam" id="PF04203">
    <property type="entry name" value="Sortase"/>
    <property type="match status" value="1"/>
</dbReference>
<dbReference type="RefSeq" id="WP_225233937.1">
    <property type="nucleotide sequence ID" value="NZ_JBAPLV010000044.1"/>
</dbReference>
<evidence type="ECO:0000313" key="3">
    <source>
        <dbReference type="EMBL" id="MEI4281283.1"/>
    </source>
</evidence>
<accession>A0ABU8ECE7</accession>
<dbReference type="InterPro" id="IPR005754">
    <property type="entry name" value="Sortase"/>
</dbReference>
<comment type="caution">
    <text evidence="3">The sequence shown here is derived from an EMBL/GenBank/DDBJ whole genome shotgun (WGS) entry which is preliminary data.</text>
</comment>
<feature type="region of interest" description="Disordered" evidence="2">
    <location>
        <begin position="43"/>
        <end position="63"/>
    </location>
</feature>
<sequence length="226" mass="22802">MRPARLLVVLGVLLAVGVPTGWLLTRPGTSDGPPVAEVVAAQDAPGPAEASHAPAGPGVLPEATARPATPELAAPLVAPVRLQVPALGLDAPVDAVGVEADGLMTIPEDVDRVGWYRFGPAPGAAAGNAVLAGHVDDAEQGLGVLAPLESAAVGDEVLVTAADGTQGRWQVVARQEFDKEVVPLADLFTRAGPPRLVLITCGGPFLADIGSYRDNVVVVAEPVPAG</sequence>
<organism evidence="3 4">
    <name type="scientific">Klenkia terrae</name>
    <dbReference type="NCBI Taxonomy" id="1052259"/>
    <lineage>
        <taxon>Bacteria</taxon>
        <taxon>Bacillati</taxon>
        <taxon>Actinomycetota</taxon>
        <taxon>Actinomycetes</taxon>
        <taxon>Geodermatophilales</taxon>
        <taxon>Geodermatophilaceae</taxon>
        <taxon>Klenkia</taxon>
    </lineage>
</organism>
<gene>
    <name evidence="3" type="ORF">UXQ13_22615</name>
</gene>
<proteinExistence type="predicted"/>
<evidence type="ECO:0000256" key="1">
    <source>
        <dbReference type="ARBA" id="ARBA00022801"/>
    </source>
</evidence>